<dbReference type="Pfam" id="PF00850">
    <property type="entry name" value="Hist_deacetyl"/>
    <property type="match status" value="1"/>
</dbReference>
<keyword evidence="5" id="KW-1185">Reference proteome</keyword>
<gene>
    <name evidence="4" type="ORF">cubi_03271</name>
</gene>
<dbReference type="GO" id="GO:0000118">
    <property type="term" value="C:histone deacetylase complex"/>
    <property type="evidence" value="ECO:0007669"/>
    <property type="project" value="TreeGrafter"/>
</dbReference>
<dbReference type="Gene3D" id="3.40.800.20">
    <property type="entry name" value="Histone deacetylase domain"/>
    <property type="match status" value="1"/>
</dbReference>
<dbReference type="GO" id="GO:0040029">
    <property type="term" value="P:epigenetic regulation of gene expression"/>
    <property type="evidence" value="ECO:0007669"/>
    <property type="project" value="TreeGrafter"/>
</dbReference>
<evidence type="ECO:0000256" key="2">
    <source>
        <dbReference type="SAM" id="MobiDB-lite"/>
    </source>
</evidence>
<dbReference type="SMART" id="SM00248">
    <property type="entry name" value="ANK"/>
    <property type="match status" value="3"/>
</dbReference>
<evidence type="ECO:0000313" key="4">
    <source>
        <dbReference type="EMBL" id="OII70973.1"/>
    </source>
</evidence>
<name>A0A1J4MDM2_9CRYT</name>
<dbReference type="OrthoDB" id="424012at2759"/>
<organism evidence="4 5">
    <name type="scientific">Cryptosporidium ubiquitum</name>
    <dbReference type="NCBI Taxonomy" id="857276"/>
    <lineage>
        <taxon>Eukaryota</taxon>
        <taxon>Sar</taxon>
        <taxon>Alveolata</taxon>
        <taxon>Apicomplexa</taxon>
        <taxon>Conoidasida</taxon>
        <taxon>Coccidia</taxon>
        <taxon>Eucoccidiorida</taxon>
        <taxon>Eimeriorina</taxon>
        <taxon>Cryptosporidiidae</taxon>
        <taxon>Cryptosporidium</taxon>
    </lineage>
</organism>
<dbReference type="InterPro" id="IPR037138">
    <property type="entry name" value="His_deacetylse_dom_sf"/>
</dbReference>
<accession>A0A1J4MDM2</accession>
<keyword evidence="1" id="KW-0040">ANK repeat</keyword>
<evidence type="ECO:0000313" key="5">
    <source>
        <dbReference type="Proteomes" id="UP000186176"/>
    </source>
</evidence>
<dbReference type="CDD" id="cd11599">
    <property type="entry name" value="HDAC_classII_2"/>
    <property type="match status" value="1"/>
</dbReference>
<dbReference type="PROSITE" id="PS50088">
    <property type="entry name" value="ANK_REPEAT"/>
    <property type="match status" value="1"/>
</dbReference>
<dbReference type="SUPFAM" id="SSF48403">
    <property type="entry name" value="Ankyrin repeat"/>
    <property type="match status" value="1"/>
</dbReference>
<dbReference type="VEuPathDB" id="CryptoDB:cubi_03271"/>
<dbReference type="RefSeq" id="XP_028873070.1">
    <property type="nucleotide sequence ID" value="XM_029020284.1"/>
</dbReference>
<dbReference type="Proteomes" id="UP000186176">
    <property type="component" value="Unassembled WGS sequence"/>
</dbReference>
<dbReference type="GeneID" id="39980063"/>
<dbReference type="GO" id="GO:0004407">
    <property type="term" value="F:histone deacetylase activity"/>
    <property type="evidence" value="ECO:0007669"/>
    <property type="project" value="TreeGrafter"/>
</dbReference>
<dbReference type="InterPro" id="IPR036770">
    <property type="entry name" value="Ankyrin_rpt-contain_sf"/>
</dbReference>
<feature type="repeat" description="ANK" evidence="1">
    <location>
        <begin position="254"/>
        <end position="286"/>
    </location>
</feature>
<dbReference type="EMBL" id="LRBP01000032">
    <property type="protein sequence ID" value="OII70973.1"/>
    <property type="molecule type" value="Genomic_DNA"/>
</dbReference>
<proteinExistence type="predicted"/>
<dbReference type="Pfam" id="PF12796">
    <property type="entry name" value="Ank_2"/>
    <property type="match status" value="1"/>
</dbReference>
<protein>
    <submittedName>
        <fullName evidence="4">Histone deacetylase</fullName>
    </submittedName>
</protein>
<comment type="caution">
    <text evidence="4">The sequence shown here is derived from an EMBL/GenBank/DDBJ whole genome shotgun (WGS) entry which is preliminary data.</text>
</comment>
<feature type="compositionally biased region" description="Basic and acidic residues" evidence="2">
    <location>
        <begin position="898"/>
        <end position="909"/>
    </location>
</feature>
<dbReference type="GO" id="GO:0005737">
    <property type="term" value="C:cytoplasm"/>
    <property type="evidence" value="ECO:0007669"/>
    <property type="project" value="TreeGrafter"/>
</dbReference>
<feature type="region of interest" description="Disordered" evidence="2">
    <location>
        <begin position="895"/>
        <end position="922"/>
    </location>
</feature>
<dbReference type="PANTHER" id="PTHR10625:SF26">
    <property type="entry name" value="HISTONE DEACETYLASE DOMAIN-CONTAINING PROTEIN"/>
    <property type="match status" value="1"/>
</dbReference>
<evidence type="ECO:0000259" key="3">
    <source>
        <dbReference type="Pfam" id="PF00850"/>
    </source>
</evidence>
<dbReference type="SUPFAM" id="SSF52768">
    <property type="entry name" value="Arginase/deacetylase"/>
    <property type="match status" value="1"/>
</dbReference>
<reference evidence="4 5" key="1">
    <citation type="submission" date="2016-10" db="EMBL/GenBank/DDBJ databases">
        <title>Reductive evolution of mitochondrial metabolism and differential evolution of invasion-related proteins in Cryptosporidium.</title>
        <authorList>
            <person name="Liu S."/>
            <person name="Roellig D.M."/>
            <person name="Guo Y."/>
            <person name="Li N."/>
            <person name="Frace M.A."/>
            <person name="Tang K."/>
            <person name="Zhang L."/>
            <person name="Feng Y."/>
            <person name="Xiao L."/>
        </authorList>
    </citation>
    <scope>NUCLEOTIDE SEQUENCE [LARGE SCALE GENOMIC DNA]</scope>
    <source>
        <strain evidence="4">39726</strain>
    </source>
</reference>
<feature type="domain" description="Histone deacetylase" evidence="3">
    <location>
        <begin position="446"/>
        <end position="792"/>
    </location>
</feature>
<dbReference type="Gene3D" id="1.25.40.20">
    <property type="entry name" value="Ankyrin repeat-containing domain"/>
    <property type="match status" value="2"/>
</dbReference>
<sequence length="982" mass="108438">MDTKNSLNDHQLNIDQSDNSLANIPAENNLNLTHLQNNSQNIDILTINADNFNNDDNINNHIDSSELNIKVTSDQKSTNQSDDFGSRSNLDQLIKHPLLDNFNPKPGLFQKLIHSRDSKTLKEYIFSPMRCIINERDASGCTALHIALLNAYPEMLEILLSCQSEDLKSNNNVENTAIAGDTLSHNGYQNNMIPIDLSIPYAGIPISHLVLCKAIFPERYDDCLNCLYLLLPFTLTHSTSQNESWLDINATDQLGLTALHLACSFGDSKIVSLLLEYGALANISDLNNNEPVHYAISSRDPVTLSVILSSGGADPLKESTCTANLIKCCIDKSAWRCLHTLLTDSEYQQHPISESEYDLLSFHAQKLGLGSEFERVFSLAIEIASNDEPSQRGGIEGGNESFIVDGPAVGLASTRIFTHSCCIDHIALPEPMDMPIRRSKLVNKTPENPTRMEVLVKPNVGILKSSEFSLLQWTESCKPAVLSDILRVHDWAYVRLLQHKIEESRLIWDQKPYLTGSIDDDTQITPGSWKAALHASGSVISAVDCICRGENRNAFCAIRPPGHHLGTWGAAQKVGTDEGVPSGSQGFCLLNNVAIGAAYCRYMYSSSGISKIAIVDFDVHHGNGTEQIVRNVAPKSRTIKTLVNPVPGVNLNFEQDISYYKIWRDELDAENIFFSSIHAYDGTFYPGTGPDQCISKPNIINIGLSEKSNSKIFRSKIKRFLLPKLLQFRPDIIFISAGFDGHAIDIVGKGFISCTEGDYAWITQQLISIANLCCNGRIVSVLEGGYNTKALTLSPLARSVAAHVRTLQWTSPNLMPNPQEWEDEILTEDNEDEDLENEDDDMTSVRGSGVFDTYVDSNLVAFGNSDIGNSDNLNYSSSSNHYVFGAGASCSPSLKRYKSQEKGQVDENPHNNNSSSSAGFPESQVRSYEVNIDNKVANINATSVIRPRRAAAIKAEESIQKKIQSELDSSKQINDRILNENI</sequence>
<dbReference type="InterPro" id="IPR023696">
    <property type="entry name" value="Ureohydrolase_dom_sf"/>
</dbReference>
<evidence type="ECO:0000256" key="1">
    <source>
        <dbReference type="PROSITE-ProRule" id="PRU00023"/>
    </source>
</evidence>
<dbReference type="InterPro" id="IPR002110">
    <property type="entry name" value="Ankyrin_rpt"/>
</dbReference>
<dbReference type="PROSITE" id="PS50297">
    <property type="entry name" value="ANK_REP_REGION"/>
    <property type="match status" value="1"/>
</dbReference>
<dbReference type="AlphaFoldDB" id="A0A1J4MDM2"/>
<dbReference type="InterPro" id="IPR023801">
    <property type="entry name" value="His_deacetylse_dom"/>
</dbReference>
<dbReference type="PANTHER" id="PTHR10625">
    <property type="entry name" value="HISTONE DEACETYLASE HDAC1-RELATED"/>
    <property type="match status" value="1"/>
</dbReference>